<dbReference type="AlphaFoldDB" id="D3HSM1"/>
<dbReference type="EMBL" id="FN650140">
    <property type="protein sequence ID" value="CBJ11909.1"/>
    <property type="molecule type" value="Genomic_DNA"/>
</dbReference>
<proteinExistence type="predicted"/>
<evidence type="ECO:0000313" key="1">
    <source>
        <dbReference type="EMBL" id="CBJ11909.1"/>
    </source>
</evidence>
<dbReference type="OrthoDB" id="5653869at2"/>
<dbReference type="Proteomes" id="UP000001060">
    <property type="component" value="Chromosome"/>
</dbReference>
<reference evidence="1 2" key="1">
    <citation type="journal article" date="2010" name="PLoS Genet.">
        <title>Analysis of the Legionella longbeachae genome and transcriptome uncovers unique strategies to cause Legionnaires' disease.</title>
        <authorList>
            <person name="Cazalet C."/>
            <person name="Gomez-Valero L."/>
            <person name="Rusniok C."/>
            <person name="Lomma M."/>
            <person name="Dervins-Ravault D."/>
            <person name="Newton H."/>
            <person name="Sansom F."/>
            <person name="Jarraud S."/>
            <person name="Zidane N."/>
            <person name="Ma L."/>
            <person name="Bouchier C."/>
            <person name="Etienne J."/>
            <person name="Hartland E."/>
            <person name="Buchrieser C."/>
        </authorList>
    </citation>
    <scope>NUCLEOTIDE SEQUENCE [LARGE SCALE GENOMIC DNA]</scope>
    <source>
        <strain evidence="1 2">NSW150</strain>
    </source>
</reference>
<dbReference type="GeneID" id="40925769"/>
<organism evidence="1 2">
    <name type="scientific">Legionella longbeachae serogroup 1 (strain NSW150)</name>
    <dbReference type="NCBI Taxonomy" id="661367"/>
    <lineage>
        <taxon>Bacteria</taxon>
        <taxon>Pseudomonadati</taxon>
        <taxon>Pseudomonadota</taxon>
        <taxon>Gammaproteobacteria</taxon>
        <taxon>Legionellales</taxon>
        <taxon>Legionellaceae</taxon>
        <taxon>Legionella</taxon>
    </lineage>
</organism>
<evidence type="ECO:0000313" key="2">
    <source>
        <dbReference type="Proteomes" id="UP000001060"/>
    </source>
</evidence>
<sequence length="75" mass="8135">MKREQIIESLINQFTENLNNLPDETLQNVESGKLVISLTPDVGNESGGNGLALAKRAAVPESTKAMASKERLIKI</sequence>
<dbReference type="HOGENOM" id="CLU_201285_1_0_6"/>
<name>D3HSM1_LEGLN</name>
<dbReference type="KEGG" id="llo:LLO_1542"/>
<accession>D3HSM1</accession>
<protein>
    <submittedName>
        <fullName evidence="1">Uncharacterized protein</fullName>
    </submittedName>
</protein>
<gene>
    <name evidence="1" type="ordered locus">LLO_1542</name>
</gene>
<keyword evidence="2" id="KW-1185">Reference proteome</keyword>
<dbReference type="RefSeq" id="WP_003631681.1">
    <property type="nucleotide sequence ID" value="NC_013861.1"/>
</dbReference>